<dbReference type="Proteomes" id="UP000825729">
    <property type="component" value="Unassembled WGS sequence"/>
</dbReference>
<name>A0AAV7FGS0_ARIFI</name>
<evidence type="ECO:0000313" key="2">
    <source>
        <dbReference type="Proteomes" id="UP000825729"/>
    </source>
</evidence>
<organism evidence="1 2">
    <name type="scientific">Aristolochia fimbriata</name>
    <name type="common">White veined hardy Dutchman's pipe vine</name>
    <dbReference type="NCBI Taxonomy" id="158543"/>
    <lineage>
        <taxon>Eukaryota</taxon>
        <taxon>Viridiplantae</taxon>
        <taxon>Streptophyta</taxon>
        <taxon>Embryophyta</taxon>
        <taxon>Tracheophyta</taxon>
        <taxon>Spermatophyta</taxon>
        <taxon>Magnoliopsida</taxon>
        <taxon>Magnoliidae</taxon>
        <taxon>Piperales</taxon>
        <taxon>Aristolochiaceae</taxon>
        <taxon>Aristolochia</taxon>
    </lineage>
</organism>
<gene>
    <name evidence="1" type="ORF">H6P81_004352</name>
</gene>
<dbReference type="PANTHER" id="PTHR37217">
    <property type="entry name" value="EXPRESSED PROTEIN"/>
    <property type="match status" value="1"/>
</dbReference>
<keyword evidence="2" id="KW-1185">Reference proteome</keyword>
<evidence type="ECO:0000313" key="1">
    <source>
        <dbReference type="EMBL" id="KAG9459844.1"/>
    </source>
</evidence>
<dbReference type="GO" id="GO:0009507">
    <property type="term" value="C:chloroplast"/>
    <property type="evidence" value="ECO:0007669"/>
    <property type="project" value="TreeGrafter"/>
</dbReference>
<dbReference type="AlphaFoldDB" id="A0AAV7FGS0"/>
<accession>A0AAV7FGS0</accession>
<protein>
    <submittedName>
        <fullName evidence="1">Uncharacterized protein</fullName>
    </submittedName>
</protein>
<sequence length="262" mass="29319">MGLLSVAPHLFSTRTIISPAISPSTKPLCGKKYRPSSSHSLISLPSAPRFRPLCSSTDWPVVKFEEVVEQDWSFLETDEINSESEKSRKAEKIISAAELGEGSRVLVSLGTEDLVDRLVETSKCSLLLVVHYSLLSLALIKEKYDAVRCWQGELVEVPKDWALFDAVFIPHLPALGVSLDRIFEVLAERCLPGSRVVVSHTQGRAIIEQQRQQHPDLVTSDLPDRNSLQKAASDNSFQIIEFIDEPTFFLAVLKFREEEKSD</sequence>
<reference evidence="1 2" key="1">
    <citation type="submission" date="2021-07" db="EMBL/GenBank/DDBJ databases">
        <title>The Aristolochia fimbriata genome: insights into angiosperm evolution, floral development and chemical biosynthesis.</title>
        <authorList>
            <person name="Jiao Y."/>
        </authorList>
    </citation>
    <scope>NUCLEOTIDE SEQUENCE [LARGE SCALE GENOMIC DNA]</scope>
    <source>
        <strain evidence="1">IBCAS-2021</strain>
        <tissue evidence="1">Leaf</tissue>
    </source>
</reference>
<comment type="caution">
    <text evidence="1">The sequence shown here is derived from an EMBL/GenBank/DDBJ whole genome shotgun (WGS) entry which is preliminary data.</text>
</comment>
<dbReference type="EMBL" id="JAINDJ010000002">
    <property type="protein sequence ID" value="KAG9459844.1"/>
    <property type="molecule type" value="Genomic_DNA"/>
</dbReference>
<dbReference type="PANTHER" id="PTHR37217:SF1">
    <property type="entry name" value="EXPRESSED PROTEIN"/>
    <property type="match status" value="1"/>
</dbReference>
<proteinExistence type="predicted"/>